<keyword evidence="1" id="KW-0812">Transmembrane</keyword>
<dbReference type="AlphaFoldDB" id="A0A1T4XHV2"/>
<evidence type="ECO:0000313" key="2">
    <source>
        <dbReference type="EMBL" id="SKA89096.1"/>
    </source>
</evidence>
<feature type="transmembrane region" description="Helical" evidence="1">
    <location>
        <begin position="276"/>
        <end position="301"/>
    </location>
</feature>
<feature type="transmembrane region" description="Helical" evidence="1">
    <location>
        <begin position="349"/>
        <end position="373"/>
    </location>
</feature>
<gene>
    <name evidence="2" type="ORF">SAMN02745166_01536</name>
</gene>
<evidence type="ECO:0000256" key="1">
    <source>
        <dbReference type="SAM" id="Phobius"/>
    </source>
</evidence>
<dbReference type="SUPFAM" id="SSF48452">
    <property type="entry name" value="TPR-like"/>
    <property type="match status" value="1"/>
</dbReference>
<evidence type="ECO:0000313" key="3">
    <source>
        <dbReference type="Proteomes" id="UP000190774"/>
    </source>
</evidence>
<dbReference type="Proteomes" id="UP000190774">
    <property type="component" value="Unassembled WGS sequence"/>
</dbReference>
<dbReference type="STRING" id="48467.SAMN02745166_01536"/>
<accession>A0A1T4XHV2</accession>
<organism evidence="2 3">
    <name type="scientific">Prosthecobacter debontii</name>
    <dbReference type="NCBI Taxonomy" id="48467"/>
    <lineage>
        <taxon>Bacteria</taxon>
        <taxon>Pseudomonadati</taxon>
        <taxon>Verrucomicrobiota</taxon>
        <taxon>Verrucomicrobiia</taxon>
        <taxon>Verrucomicrobiales</taxon>
        <taxon>Verrucomicrobiaceae</taxon>
        <taxon>Prosthecobacter</taxon>
    </lineage>
</organism>
<dbReference type="InterPro" id="IPR011990">
    <property type="entry name" value="TPR-like_helical_dom_sf"/>
</dbReference>
<dbReference type="Gene3D" id="1.25.40.10">
    <property type="entry name" value="Tetratricopeptide repeat domain"/>
    <property type="match status" value="1"/>
</dbReference>
<sequence length="387" mass="44501">MSDSNSTNPFKDSRIPSVTILEHLITARQWEQLLAKASERLAYDGFDLPGHRASALALLNLYRAGDAYNHVCLLLSLNPDYDYHHLLAAQVASQQMKWSVARRHLAEALALNVENIDAHRLMAGVLVLLGETQQALIHADIALQLDAGNVHSWSTREMVIESQTAHLKHWQERFHVLGCGLAINPIDPFLQWRVGRILLSLEKNAAAEKWFGRALSQDPCNPLFISDWRDSVERRNFICRCLSYPWRQGRVFCGLFERFKSQPDTLGPQILAFQSWFIVLIWWVFSWFLIAPIGWFWRYFMLIHPSFDVSWQPRRWLRQQATFVRVLLMTITLAILGGGLYYSTPVECFNAWITLSLIHLGSTAFVTMLFVGARWLTSPSPPKSWLE</sequence>
<keyword evidence="1" id="KW-0472">Membrane</keyword>
<protein>
    <recommendedName>
        <fullName evidence="4">Tetratricopeptide repeat-containing protein</fullName>
    </recommendedName>
</protein>
<feature type="transmembrane region" description="Helical" evidence="1">
    <location>
        <begin position="322"/>
        <end position="343"/>
    </location>
</feature>
<keyword evidence="3" id="KW-1185">Reference proteome</keyword>
<dbReference type="EMBL" id="FUYE01000004">
    <property type="protein sequence ID" value="SKA89096.1"/>
    <property type="molecule type" value="Genomic_DNA"/>
</dbReference>
<reference evidence="3" key="1">
    <citation type="submission" date="2017-02" db="EMBL/GenBank/DDBJ databases">
        <authorList>
            <person name="Varghese N."/>
            <person name="Submissions S."/>
        </authorList>
    </citation>
    <scope>NUCLEOTIDE SEQUENCE [LARGE SCALE GENOMIC DNA]</scope>
    <source>
        <strain evidence="3">ATCC 700200</strain>
    </source>
</reference>
<name>A0A1T4XHV2_9BACT</name>
<evidence type="ECO:0008006" key="4">
    <source>
        <dbReference type="Google" id="ProtNLM"/>
    </source>
</evidence>
<proteinExistence type="predicted"/>
<dbReference type="RefSeq" id="WP_139373123.1">
    <property type="nucleotide sequence ID" value="NZ_FUYE01000004.1"/>
</dbReference>
<keyword evidence="1" id="KW-1133">Transmembrane helix</keyword>